<evidence type="ECO:0000259" key="2">
    <source>
        <dbReference type="Pfam" id="PF23493"/>
    </source>
</evidence>
<dbReference type="InterPro" id="IPR057798">
    <property type="entry name" value="PH_YqeB"/>
</dbReference>
<accession>A0A511Z8G0</accession>
<gene>
    <name evidence="4" type="ORF">SLU01_20510</name>
</gene>
<dbReference type="RefSeq" id="WP_147057937.1">
    <property type="nucleotide sequence ID" value="NZ_BJYL01000026.1"/>
</dbReference>
<keyword evidence="1" id="KW-0812">Transmembrane</keyword>
<dbReference type="Pfam" id="PF23493">
    <property type="entry name" value="CysS_C"/>
    <property type="match status" value="1"/>
</dbReference>
<dbReference type="OrthoDB" id="5145029at2"/>
<organism evidence="4 5">
    <name type="scientific">Sporosarcina luteola</name>
    <dbReference type="NCBI Taxonomy" id="582850"/>
    <lineage>
        <taxon>Bacteria</taxon>
        <taxon>Bacillati</taxon>
        <taxon>Bacillota</taxon>
        <taxon>Bacilli</taxon>
        <taxon>Bacillales</taxon>
        <taxon>Caryophanaceae</taxon>
        <taxon>Sporosarcina</taxon>
    </lineage>
</organism>
<name>A0A511Z8G0_9BACL</name>
<dbReference type="AlphaFoldDB" id="A0A511Z8G0"/>
<evidence type="ECO:0000313" key="5">
    <source>
        <dbReference type="Proteomes" id="UP000321901"/>
    </source>
</evidence>
<evidence type="ECO:0008006" key="6">
    <source>
        <dbReference type="Google" id="ProtNLM"/>
    </source>
</evidence>
<feature type="transmembrane region" description="Helical" evidence="1">
    <location>
        <begin position="60"/>
        <end position="83"/>
    </location>
</feature>
<comment type="caution">
    <text evidence="4">The sequence shown here is derived from an EMBL/GenBank/DDBJ whole genome shotgun (WGS) entry which is preliminary data.</text>
</comment>
<evidence type="ECO:0000256" key="1">
    <source>
        <dbReference type="SAM" id="Phobius"/>
    </source>
</evidence>
<dbReference type="Pfam" id="PF23494">
    <property type="entry name" value="bPH_10"/>
    <property type="match status" value="1"/>
</dbReference>
<keyword evidence="1" id="KW-0472">Membrane</keyword>
<feature type="transmembrane region" description="Helical" evidence="1">
    <location>
        <begin position="15"/>
        <end position="40"/>
    </location>
</feature>
<dbReference type="EMBL" id="BJYL01000026">
    <property type="protein sequence ID" value="GEN83739.1"/>
    <property type="molecule type" value="Genomic_DNA"/>
</dbReference>
<feature type="domain" description="YqeB PH" evidence="3">
    <location>
        <begin position="5"/>
        <end position="155"/>
    </location>
</feature>
<reference evidence="4 5" key="1">
    <citation type="submission" date="2019-07" db="EMBL/GenBank/DDBJ databases">
        <title>Whole genome shotgun sequence of Sporosarcina luteola NBRC 105378.</title>
        <authorList>
            <person name="Hosoyama A."/>
            <person name="Uohara A."/>
            <person name="Ohji S."/>
            <person name="Ichikawa N."/>
        </authorList>
    </citation>
    <scope>NUCLEOTIDE SEQUENCE [LARGE SCALE GENOMIC DNA]</scope>
    <source>
        <strain evidence="4 5">NBRC 105378</strain>
    </source>
</reference>
<feature type="domain" description="Cysteinyl-tRNA ligase anticodon binding" evidence="2">
    <location>
        <begin position="171"/>
        <end position="221"/>
    </location>
</feature>
<dbReference type="InterPro" id="IPR056411">
    <property type="entry name" value="CysS_C"/>
</dbReference>
<protein>
    <recommendedName>
        <fullName evidence="6">50S ribosomal protein L29</fullName>
    </recommendedName>
</protein>
<sequence length="228" mass="26139">MNNETVIGLSRSDKVIIIVFPPIIGALIGWFIPTIAGWLIKIPFIPLEKLFQWLASLDGFLVSIIGLAIGVIAGILFTMYAFAETLKVTVSDFNVKLLIKDRVEIFEKKDVATVFMRAKQLIILGLDGMELYRAECESKKEVVEEAFTHHGYSWSNKDPFENQYYRWVDDHPDFTAHINTLLSVRERALKKGESDEAEVLRRDLTHLGIVIHDKDERQYVRMVRGDDK</sequence>
<keyword evidence="1" id="KW-1133">Transmembrane helix</keyword>
<evidence type="ECO:0000259" key="3">
    <source>
        <dbReference type="Pfam" id="PF23494"/>
    </source>
</evidence>
<dbReference type="Proteomes" id="UP000321901">
    <property type="component" value="Unassembled WGS sequence"/>
</dbReference>
<keyword evidence="5" id="KW-1185">Reference proteome</keyword>
<evidence type="ECO:0000313" key="4">
    <source>
        <dbReference type="EMBL" id="GEN83739.1"/>
    </source>
</evidence>
<proteinExistence type="predicted"/>